<evidence type="ECO:0000256" key="6">
    <source>
        <dbReference type="ARBA" id="ARBA00023237"/>
    </source>
</evidence>
<protein>
    <submittedName>
        <fullName evidence="9">SusC/RagA family TonB-linked outer membrane protein</fullName>
    </submittedName>
</protein>
<dbReference type="InterPro" id="IPR037066">
    <property type="entry name" value="Plug_dom_sf"/>
</dbReference>
<dbReference type="EMBL" id="JBHLWO010000002">
    <property type="protein sequence ID" value="MFC0320813.1"/>
    <property type="molecule type" value="Genomic_DNA"/>
</dbReference>
<keyword evidence="2 7" id="KW-0813">Transport</keyword>
<dbReference type="RefSeq" id="WP_377477749.1">
    <property type="nucleotide sequence ID" value="NZ_JBHLWO010000002.1"/>
</dbReference>
<evidence type="ECO:0000259" key="8">
    <source>
        <dbReference type="Pfam" id="PF07715"/>
    </source>
</evidence>
<evidence type="ECO:0000256" key="7">
    <source>
        <dbReference type="PROSITE-ProRule" id="PRU01360"/>
    </source>
</evidence>
<dbReference type="InterPro" id="IPR008969">
    <property type="entry name" value="CarboxyPept-like_regulatory"/>
</dbReference>
<proteinExistence type="inferred from homology"/>
<dbReference type="SUPFAM" id="SSF49464">
    <property type="entry name" value="Carboxypeptidase regulatory domain-like"/>
    <property type="match status" value="1"/>
</dbReference>
<evidence type="ECO:0000256" key="4">
    <source>
        <dbReference type="ARBA" id="ARBA00022692"/>
    </source>
</evidence>
<dbReference type="InterPro" id="IPR023997">
    <property type="entry name" value="TonB-dep_OMP_SusC/RagA_CS"/>
</dbReference>
<evidence type="ECO:0000256" key="3">
    <source>
        <dbReference type="ARBA" id="ARBA00022452"/>
    </source>
</evidence>
<dbReference type="Gene3D" id="3.55.50.30">
    <property type="match status" value="1"/>
</dbReference>
<keyword evidence="6 7" id="KW-0998">Cell outer membrane</keyword>
<comment type="similarity">
    <text evidence="7">Belongs to the TonB-dependent receptor family.</text>
</comment>
<keyword evidence="10" id="KW-1185">Reference proteome</keyword>
<dbReference type="PROSITE" id="PS52016">
    <property type="entry name" value="TONB_DEPENDENT_REC_3"/>
    <property type="match status" value="1"/>
</dbReference>
<dbReference type="InterPro" id="IPR012910">
    <property type="entry name" value="Plug_dom"/>
</dbReference>
<dbReference type="NCBIfam" id="TIGR04056">
    <property type="entry name" value="OMP_RagA_SusC"/>
    <property type="match status" value="1"/>
</dbReference>
<dbReference type="SUPFAM" id="SSF56935">
    <property type="entry name" value="Porins"/>
    <property type="match status" value="1"/>
</dbReference>
<evidence type="ECO:0000256" key="1">
    <source>
        <dbReference type="ARBA" id="ARBA00004571"/>
    </source>
</evidence>
<evidence type="ECO:0000313" key="9">
    <source>
        <dbReference type="EMBL" id="MFC0320813.1"/>
    </source>
</evidence>
<organism evidence="9 10">
    <name type="scientific">Olivibacter oleidegradans</name>
    <dbReference type="NCBI Taxonomy" id="760123"/>
    <lineage>
        <taxon>Bacteria</taxon>
        <taxon>Pseudomonadati</taxon>
        <taxon>Bacteroidota</taxon>
        <taxon>Sphingobacteriia</taxon>
        <taxon>Sphingobacteriales</taxon>
        <taxon>Sphingobacteriaceae</taxon>
        <taxon>Olivibacter</taxon>
    </lineage>
</organism>
<evidence type="ECO:0000256" key="2">
    <source>
        <dbReference type="ARBA" id="ARBA00022448"/>
    </source>
</evidence>
<keyword evidence="4 7" id="KW-0812">Transmembrane</keyword>
<dbReference type="InterPro" id="IPR039426">
    <property type="entry name" value="TonB-dep_rcpt-like"/>
</dbReference>
<gene>
    <name evidence="9" type="ORF">ACFFI0_20980</name>
</gene>
<feature type="domain" description="TonB-dependent receptor plug" evidence="8">
    <location>
        <begin position="219"/>
        <end position="339"/>
    </location>
</feature>
<comment type="subcellular location">
    <subcellularLocation>
        <location evidence="1 7">Cell outer membrane</location>
        <topology evidence="1 7">Multi-pass membrane protein</topology>
    </subcellularLocation>
</comment>
<dbReference type="InterPro" id="IPR023996">
    <property type="entry name" value="TonB-dep_OMP_SusC/RagA"/>
</dbReference>
<dbReference type="Proteomes" id="UP001589774">
    <property type="component" value="Unassembled WGS sequence"/>
</dbReference>
<dbReference type="NCBIfam" id="TIGR04057">
    <property type="entry name" value="SusC_RagA_signa"/>
    <property type="match status" value="1"/>
</dbReference>
<accession>A0ABV6HPI6</accession>
<sequence length="1160" mass="127357">MARKILKIICLTMVLSVFMPPKLIKLMAASSESFSPSFQTVTLEEALKKLEEKFHVSIAYRSGLLKNNQIDMSVLQHASTIEAALSSALADRKLSFKKNNDRFFVIIEKNIPSEIAAVQSKPVNVQQRSVRGVVTDEQGQPIPFAAVKIKGTALVTSTNEKGQFVINNLPPDAILIITYMGYRPTEVPVSGKAEVNLQMEPVAAELNEVVVVGYGVQRKEEFTGSATRIGGEKLTDQPVQSFDQALAGRASGVNIAQPNGVLNNAPVIRIRGVNSISQSSYPLIVVDGIPINAGESVSSNANVTNNPLGDINPADIESVNILKDAASTSIYGSRGAAGVMIITTKRGKTGKARVNYEGWTGISNPVRLPTMLNAAQFMEIKNEAVLNSKILSGNAANDNVASAYFFPTYKEDGSLVDTRWYDETYRTGFSHNHSLNVTGGSEDTKYFFSTNYSDQKGFIRNNEFDRIGVRFNVDHNLTNWLKLTGGANYTRSNNQSPNTGSLRGNAFLLTGIARLAWLTAPNVSPYNPDGTYNIASSTNSMGMGNNTVVSNFYNPTALLGLNRYDAQNDHIIGNVGATVTLLKGLDFKTSYALDWTKVENKTFESALHGPGFTPQGNAVNTINNINTWNWSNTMSFRRAFGQHNLSLLGGYEVQHFYFNRWGATRTQVSDEYYENFEGSYGRIIPFGSMLDAESSLISYISRINYDFDKRYFLTINFRRDGNSILGEKTKFGNFGGASIGWTLSEENFYKESSLAETLNSIKLRGSWGRVGNANNPNKFASLNLYESALYGDAPMLNYYQAGNSGLEWETSDQTNIGADLGFFNDRLQVEMTYFYNNVNGLILNAPQTPSKGIPNNGIMLNVGSMYNRGFEFTFNARVLEQNGFTWNSSFNFTTIKNRVTALAEGNADIVGSTSTAAEATNITRVGYSVGSLYGAKTDGVNPETGQRIFINRAGERVQYSHAVAAGESRWTYLDGSPAQAISGADYYLLGNALPTWYGGFDNTLQYKNFDLNLSFVYSGGNYIQNGTKATLRDQRFWNNYTEIYDRWTSPGQQTDIPRLVYGDVISNGSSYPISENVEKADFLRLQTASLGYRLPTKLLGKSGISSVRFYGQVFNAFIITGYSGSDPALSSNGNDNLTPGVDKNSVPQARTFTLGVNIGF</sequence>
<dbReference type="Pfam" id="PF13715">
    <property type="entry name" value="CarbopepD_reg_2"/>
    <property type="match status" value="1"/>
</dbReference>
<evidence type="ECO:0000256" key="5">
    <source>
        <dbReference type="ARBA" id="ARBA00023136"/>
    </source>
</evidence>
<keyword evidence="5 7" id="KW-0472">Membrane</keyword>
<keyword evidence="3 7" id="KW-1134">Transmembrane beta strand</keyword>
<name>A0ABV6HPI6_9SPHI</name>
<dbReference type="Gene3D" id="2.60.40.1120">
    <property type="entry name" value="Carboxypeptidase-like, regulatory domain"/>
    <property type="match status" value="1"/>
</dbReference>
<dbReference type="Pfam" id="PF07715">
    <property type="entry name" value="Plug"/>
    <property type="match status" value="1"/>
</dbReference>
<dbReference type="Gene3D" id="2.40.170.20">
    <property type="entry name" value="TonB-dependent receptor, beta-barrel domain"/>
    <property type="match status" value="1"/>
</dbReference>
<reference evidence="9 10" key="1">
    <citation type="submission" date="2024-09" db="EMBL/GenBank/DDBJ databases">
        <authorList>
            <person name="Sun Q."/>
            <person name="Mori K."/>
        </authorList>
    </citation>
    <scope>NUCLEOTIDE SEQUENCE [LARGE SCALE GENOMIC DNA]</scope>
    <source>
        <strain evidence="9 10">CCM 7765</strain>
    </source>
</reference>
<comment type="caution">
    <text evidence="9">The sequence shown here is derived from an EMBL/GenBank/DDBJ whole genome shotgun (WGS) entry which is preliminary data.</text>
</comment>
<dbReference type="InterPro" id="IPR036942">
    <property type="entry name" value="Beta-barrel_TonB_sf"/>
</dbReference>
<dbReference type="Gene3D" id="2.170.130.10">
    <property type="entry name" value="TonB-dependent receptor, plug domain"/>
    <property type="match status" value="1"/>
</dbReference>
<evidence type="ECO:0000313" key="10">
    <source>
        <dbReference type="Proteomes" id="UP001589774"/>
    </source>
</evidence>